<sequence>MRALCWHGKYDVRVDTVPDPTILEPTDAIIKITSTAICGSDLHLYDGYMPSMKSGDILGHEPMGIVVEVGKAVTKLKKGDRVVVPFVIACGCCFFCSKTLYSCCDTTNPNAEEASKAMGHAPAGLFGFSHMMGGYSGGQAEYLRVPHADVGPIKIESGLPDEQVLFLSDIFPTGYMAAENADIEPGDTVAVWGCGPVAQMCIQSCWMMKAGRVIAIDRVPERLAMARSMGRAETINFDEEDVYERLQEMTGGRGPDRCIDAVGCEAHGTGGVDAVVDKLKAAVMLATDRAHALRQALFCCRKGGTVSVPGAYVGMVDKFPFGGAMNKGLTIKMGQTHVQRYTQPLLEKIEAGEIDPSFVITHRRTLEEAPDAYKTFRDKADGCIKVVLRP</sequence>
<dbReference type="InterPro" id="IPR013154">
    <property type="entry name" value="ADH-like_N"/>
</dbReference>
<evidence type="ECO:0000256" key="3">
    <source>
        <dbReference type="ARBA" id="ARBA00022833"/>
    </source>
</evidence>
<dbReference type="Pfam" id="PF00107">
    <property type="entry name" value="ADH_zinc_N"/>
    <property type="match status" value="1"/>
</dbReference>
<dbReference type="GO" id="GO:0008270">
    <property type="term" value="F:zinc ion binding"/>
    <property type="evidence" value="ECO:0007669"/>
    <property type="project" value="InterPro"/>
</dbReference>
<dbReference type="InterPro" id="IPR036291">
    <property type="entry name" value="NAD(P)-bd_dom_sf"/>
</dbReference>
<evidence type="ECO:0000313" key="9">
    <source>
        <dbReference type="Proteomes" id="UP000295662"/>
    </source>
</evidence>
<evidence type="ECO:0000313" key="8">
    <source>
        <dbReference type="EMBL" id="TDU62485.1"/>
    </source>
</evidence>
<accession>A0A4R7RI71</accession>
<dbReference type="GO" id="GO:0016491">
    <property type="term" value="F:oxidoreductase activity"/>
    <property type="evidence" value="ECO:0007669"/>
    <property type="project" value="UniProtKB-KW"/>
</dbReference>
<evidence type="ECO:0000259" key="6">
    <source>
        <dbReference type="Pfam" id="PF00107"/>
    </source>
</evidence>
<dbReference type="PANTHER" id="PTHR42813:SF2">
    <property type="entry name" value="DEHYDROGENASE, ZINC-CONTAINING, PUTATIVE (AFU_ORTHOLOGUE AFUA_2G02810)-RELATED"/>
    <property type="match status" value="1"/>
</dbReference>
<keyword evidence="9" id="KW-1185">Reference proteome</keyword>
<organism evidence="8 9">
    <name type="scientific">Prosthecobacter fusiformis</name>
    <dbReference type="NCBI Taxonomy" id="48464"/>
    <lineage>
        <taxon>Bacteria</taxon>
        <taxon>Pseudomonadati</taxon>
        <taxon>Verrucomicrobiota</taxon>
        <taxon>Verrucomicrobiia</taxon>
        <taxon>Verrucomicrobiales</taxon>
        <taxon>Verrucomicrobiaceae</taxon>
        <taxon>Prosthecobacter</taxon>
    </lineage>
</organism>
<evidence type="ECO:0000259" key="7">
    <source>
        <dbReference type="Pfam" id="PF08240"/>
    </source>
</evidence>
<evidence type="ECO:0000256" key="2">
    <source>
        <dbReference type="ARBA" id="ARBA00022723"/>
    </source>
</evidence>
<dbReference type="InterPro" id="IPR011032">
    <property type="entry name" value="GroES-like_sf"/>
</dbReference>
<dbReference type="Pfam" id="PF08240">
    <property type="entry name" value="ADH_N"/>
    <property type="match status" value="1"/>
</dbReference>
<dbReference type="SUPFAM" id="SSF51735">
    <property type="entry name" value="NAD(P)-binding Rossmann-fold domains"/>
    <property type="match status" value="1"/>
</dbReference>
<dbReference type="Gene3D" id="3.90.180.10">
    <property type="entry name" value="Medium-chain alcohol dehydrogenases, catalytic domain"/>
    <property type="match status" value="1"/>
</dbReference>
<proteinExistence type="inferred from homology"/>
<keyword evidence="4" id="KW-0560">Oxidoreductase</keyword>
<protein>
    <submittedName>
        <fullName evidence="8">Threonine dehydrogenase-like Zn-dependent dehydrogenase</fullName>
    </submittedName>
</protein>
<dbReference type="OrthoDB" id="9769198at2"/>
<keyword evidence="2 5" id="KW-0479">Metal-binding</keyword>
<feature type="domain" description="Alcohol dehydrogenase-like C-terminal" evidence="6">
    <location>
        <begin position="196"/>
        <end position="263"/>
    </location>
</feature>
<dbReference type="Gene3D" id="3.40.50.720">
    <property type="entry name" value="NAD(P)-binding Rossmann-like Domain"/>
    <property type="match status" value="1"/>
</dbReference>
<dbReference type="CDD" id="cd08283">
    <property type="entry name" value="FDH_like_1"/>
    <property type="match status" value="1"/>
</dbReference>
<dbReference type="Proteomes" id="UP000295662">
    <property type="component" value="Unassembled WGS sequence"/>
</dbReference>
<keyword evidence="3 5" id="KW-0862">Zinc</keyword>
<dbReference type="InterPro" id="IPR002328">
    <property type="entry name" value="ADH_Zn_CS"/>
</dbReference>
<evidence type="ECO:0000256" key="1">
    <source>
        <dbReference type="ARBA" id="ARBA00001947"/>
    </source>
</evidence>
<dbReference type="InterPro" id="IPR013149">
    <property type="entry name" value="ADH-like_C"/>
</dbReference>
<dbReference type="PROSITE" id="PS00059">
    <property type="entry name" value="ADH_ZINC"/>
    <property type="match status" value="1"/>
</dbReference>
<name>A0A4R7RI71_9BACT</name>
<evidence type="ECO:0000256" key="4">
    <source>
        <dbReference type="ARBA" id="ARBA00023002"/>
    </source>
</evidence>
<evidence type="ECO:0000256" key="5">
    <source>
        <dbReference type="RuleBase" id="RU361277"/>
    </source>
</evidence>
<dbReference type="RefSeq" id="WP_133797643.1">
    <property type="nucleotide sequence ID" value="NZ_SOCA01000021.1"/>
</dbReference>
<dbReference type="PANTHER" id="PTHR42813">
    <property type="entry name" value="ZINC-TYPE ALCOHOL DEHYDROGENASE-LIKE"/>
    <property type="match status" value="1"/>
</dbReference>
<comment type="caution">
    <text evidence="8">The sequence shown here is derived from an EMBL/GenBank/DDBJ whole genome shotgun (WGS) entry which is preliminary data.</text>
</comment>
<comment type="cofactor">
    <cofactor evidence="1 5">
        <name>Zn(2+)</name>
        <dbReference type="ChEBI" id="CHEBI:29105"/>
    </cofactor>
</comment>
<comment type="similarity">
    <text evidence="5">Belongs to the zinc-containing alcohol dehydrogenase family.</text>
</comment>
<feature type="domain" description="Alcohol dehydrogenase-like N-terminal" evidence="7">
    <location>
        <begin position="25"/>
        <end position="153"/>
    </location>
</feature>
<reference evidence="8 9" key="1">
    <citation type="submission" date="2019-03" db="EMBL/GenBank/DDBJ databases">
        <title>Genomic Encyclopedia of Archaeal and Bacterial Type Strains, Phase II (KMG-II): from individual species to whole genera.</title>
        <authorList>
            <person name="Goeker M."/>
        </authorList>
    </citation>
    <scope>NUCLEOTIDE SEQUENCE [LARGE SCALE GENOMIC DNA]</scope>
    <source>
        <strain evidence="8 9">ATCC 25309</strain>
    </source>
</reference>
<dbReference type="SUPFAM" id="SSF50129">
    <property type="entry name" value="GroES-like"/>
    <property type="match status" value="1"/>
</dbReference>
<dbReference type="AlphaFoldDB" id="A0A4R7RI71"/>
<dbReference type="EMBL" id="SOCA01000021">
    <property type="protein sequence ID" value="TDU62485.1"/>
    <property type="molecule type" value="Genomic_DNA"/>
</dbReference>
<gene>
    <name evidence="8" type="ORF">EI77_04709</name>
</gene>